<name>A0ABM0GZ36_SACKO</name>
<dbReference type="RefSeq" id="XP_002740579.1">
    <property type="nucleotide sequence ID" value="XM_002740533.2"/>
</dbReference>
<dbReference type="Pfam" id="PF05154">
    <property type="entry name" value="TM2"/>
    <property type="match status" value="1"/>
</dbReference>
<comment type="similarity">
    <text evidence="2">Belongs to the TM2 family.</text>
</comment>
<dbReference type="PANTHER" id="PTHR21016:SF4">
    <property type="entry name" value="TM2 DOMAIN-CONTAINING PROTEIN 2"/>
    <property type="match status" value="1"/>
</dbReference>
<evidence type="ECO:0000256" key="6">
    <source>
        <dbReference type="ARBA" id="ARBA00023136"/>
    </source>
</evidence>
<evidence type="ECO:0000256" key="7">
    <source>
        <dbReference type="ARBA" id="ARBA00023180"/>
    </source>
</evidence>
<feature type="transmembrane region" description="Helical" evidence="8">
    <location>
        <begin position="133"/>
        <end position="152"/>
    </location>
</feature>
<dbReference type="InterPro" id="IPR007829">
    <property type="entry name" value="TM2"/>
</dbReference>
<evidence type="ECO:0000256" key="5">
    <source>
        <dbReference type="ARBA" id="ARBA00022989"/>
    </source>
</evidence>
<feature type="transmembrane region" description="Helical" evidence="8">
    <location>
        <begin position="164"/>
        <end position="187"/>
    </location>
</feature>
<evidence type="ECO:0000259" key="9">
    <source>
        <dbReference type="Pfam" id="PF05154"/>
    </source>
</evidence>
<evidence type="ECO:0000313" key="10">
    <source>
        <dbReference type="Proteomes" id="UP000694865"/>
    </source>
</evidence>
<organism evidence="10 11">
    <name type="scientific">Saccoglossus kowalevskii</name>
    <name type="common">Acorn worm</name>
    <dbReference type="NCBI Taxonomy" id="10224"/>
    <lineage>
        <taxon>Eukaryota</taxon>
        <taxon>Metazoa</taxon>
        <taxon>Hemichordata</taxon>
        <taxon>Enteropneusta</taxon>
        <taxon>Harrimaniidae</taxon>
        <taxon>Saccoglossus</taxon>
    </lineage>
</organism>
<reference evidence="11" key="1">
    <citation type="submission" date="2025-08" db="UniProtKB">
        <authorList>
            <consortium name="RefSeq"/>
        </authorList>
    </citation>
    <scope>IDENTIFICATION</scope>
    <source>
        <tissue evidence="11">Testes</tissue>
    </source>
</reference>
<dbReference type="Proteomes" id="UP000694865">
    <property type="component" value="Unplaced"/>
</dbReference>
<dbReference type="InterPro" id="IPR050932">
    <property type="entry name" value="TM2D1-3-like"/>
</dbReference>
<proteinExistence type="inferred from homology"/>
<feature type="domain" description="TM2" evidence="9">
    <location>
        <begin position="133"/>
        <end position="179"/>
    </location>
</feature>
<evidence type="ECO:0000256" key="2">
    <source>
        <dbReference type="ARBA" id="ARBA00008284"/>
    </source>
</evidence>
<keyword evidence="5 8" id="KW-1133">Transmembrane helix</keyword>
<evidence type="ECO:0000256" key="1">
    <source>
        <dbReference type="ARBA" id="ARBA00004141"/>
    </source>
</evidence>
<keyword evidence="10" id="KW-1185">Reference proteome</keyword>
<evidence type="ECO:0000313" key="11">
    <source>
        <dbReference type="RefSeq" id="XP_002740579.1"/>
    </source>
</evidence>
<keyword evidence="6 8" id="KW-0472">Membrane</keyword>
<dbReference type="GeneID" id="100377496"/>
<sequence length="198" mass="22079">MARTIGNVLSVSLFWPYLLVLFDWVEFSLSNEVPVVGPCWNVSCGDSYDPYSPLIRCDYLSPEYIECEDPVDHNGNATAKEELGYGCVEYGNEAYEDVEFTSVRCHALNGIECYGTRTFLRDGVPCIKYTNHYFLPTLLFSVLLGFLGVDRFCLGHTGTAVGKLLTLGGLGIWWVVDIILLVTGGLLPEDGSNWCPYY</sequence>
<keyword evidence="4" id="KW-0732">Signal</keyword>
<evidence type="ECO:0000256" key="4">
    <source>
        <dbReference type="ARBA" id="ARBA00022729"/>
    </source>
</evidence>
<dbReference type="PANTHER" id="PTHR21016">
    <property type="entry name" value="BETA-AMYLOID BINDING PROTEIN-RELATED"/>
    <property type="match status" value="1"/>
</dbReference>
<gene>
    <name evidence="11" type="primary">LOC100377496</name>
</gene>
<evidence type="ECO:0000256" key="3">
    <source>
        <dbReference type="ARBA" id="ARBA00022692"/>
    </source>
</evidence>
<accession>A0ABM0GZ36</accession>
<keyword evidence="3 8" id="KW-0812">Transmembrane</keyword>
<comment type="subcellular location">
    <subcellularLocation>
        <location evidence="1">Membrane</location>
        <topology evidence="1">Multi-pass membrane protein</topology>
    </subcellularLocation>
</comment>
<evidence type="ECO:0000256" key="8">
    <source>
        <dbReference type="SAM" id="Phobius"/>
    </source>
</evidence>
<protein>
    <submittedName>
        <fullName evidence="11">TM2 domain-containing protein 2-like</fullName>
    </submittedName>
</protein>
<keyword evidence="7" id="KW-0325">Glycoprotein</keyword>